<dbReference type="AlphaFoldDB" id="A0A1F5JW50"/>
<dbReference type="Proteomes" id="UP000176902">
    <property type="component" value="Unassembled WGS sequence"/>
</dbReference>
<reference evidence="1 2" key="1">
    <citation type="journal article" date="2016" name="Nat. Commun.">
        <title>Thousands of microbial genomes shed light on interconnected biogeochemical processes in an aquifer system.</title>
        <authorList>
            <person name="Anantharaman K."/>
            <person name="Brown C.T."/>
            <person name="Hug L.A."/>
            <person name="Sharon I."/>
            <person name="Castelle C.J."/>
            <person name="Probst A.J."/>
            <person name="Thomas B.C."/>
            <person name="Singh A."/>
            <person name="Wilkins M.J."/>
            <person name="Karaoz U."/>
            <person name="Brodie E.L."/>
            <person name="Williams K.H."/>
            <person name="Hubbard S.S."/>
            <person name="Banfield J.F."/>
        </authorList>
    </citation>
    <scope>NUCLEOTIDE SEQUENCE [LARGE SCALE GENOMIC DNA]</scope>
</reference>
<dbReference type="STRING" id="1797768.A3C59_04305"/>
<protein>
    <submittedName>
        <fullName evidence="1">Uncharacterized protein</fullName>
    </submittedName>
</protein>
<evidence type="ECO:0000313" key="1">
    <source>
        <dbReference type="EMBL" id="OGE32817.1"/>
    </source>
</evidence>
<proteinExistence type="predicted"/>
<organism evidence="1 2">
    <name type="scientific">Candidatus Daviesbacteria bacterium RIFCSPHIGHO2_02_FULL_36_13</name>
    <dbReference type="NCBI Taxonomy" id="1797768"/>
    <lineage>
        <taxon>Bacteria</taxon>
        <taxon>Candidatus Daviesiibacteriota</taxon>
    </lineage>
</organism>
<name>A0A1F5JW50_9BACT</name>
<evidence type="ECO:0000313" key="2">
    <source>
        <dbReference type="Proteomes" id="UP000176902"/>
    </source>
</evidence>
<dbReference type="EMBL" id="MFCV01000020">
    <property type="protein sequence ID" value="OGE32817.1"/>
    <property type="molecule type" value="Genomic_DNA"/>
</dbReference>
<accession>A0A1F5JW50</accession>
<gene>
    <name evidence="1" type="ORF">A3C59_04305</name>
</gene>
<sequence>MSKINIPAMDSLPWDEIDNMIQADRHQEVIKKISKSTLRYLSSEKSRPELIESALNYLQKNNPEQATPSRAVNAVDIIQNFAKLALESKT</sequence>
<comment type="caution">
    <text evidence="1">The sequence shown here is derived from an EMBL/GenBank/DDBJ whole genome shotgun (WGS) entry which is preliminary data.</text>
</comment>